<evidence type="ECO:0000256" key="5">
    <source>
        <dbReference type="ARBA" id="ARBA00022839"/>
    </source>
</evidence>
<dbReference type="Gene3D" id="3.40.50.12390">
    <property type="match status" value="2"/>
</dbReference>
<dbReference type="AlphaFoldDB" id="A0A6A4ZAS1"/>
<organism evidence="8 9">
    <name type="scientific">Aphanomyces astaci</name>
    <name type="common">Crayfish plague agent</name>
    <dbReference type="NCBI Taxonomy" id="112090"/>
    <lineage>
        <taxon>Eukaryota</taxon>
        <taxon>Sar</taxon>
        <taxon>Stramenopiles</taxon>
        <taxon>Oomycota</taxon>
        <taxon>Saprolegniomycetes</taxon>
        <taxon>Saprolegniales</taxon>
        <taxon>Verrucalvaceae</taxon>
        <taxon>Aphanomyces</taxon>
    </lineage>
</organism>
<feature type="region of interest" description="Disordered" evidence="6">
    <location>
        <begin position="112"/>
        <end position="132"/>
    </location>
</feature>
<dbReference type="FunFam" id="3.40.50.12390:FF:000003">
    <property type="entry name" value="5'-3' exoribonuclease"/>
    <property type="match status" value="1"/>
</dbReference>
<dbReference type="PANTHER" id="PTHR12341:SF41">
    <property type="entry name" value="5'-3' EXORIBONUCLEASE 2"/>
    <property type="match status" value="1"/>
</dbReference>
<evidence type="ECO:0000256" key="1">
    <source>
        <dbReference type="ARBA" id="ARBA00006994"/>
    </source>
</evidence>
<evidence type="ECO:0000256" key="4">
    <source>
        <dbReference type="ARBA" id="ARBA00022801"/>
    </source>
</evidence>
<comment type="similarity">
    <text evidence="1">Belongs to the 5'-3' exonuclease family. XRN2/RAT1 subfamily.</text>
</comment>
<dbReference type="InterPro" id="IPR004859">
    <property type="entry name" value="Xrn1_N"/>
</dbReference>
<feature type="domain" description="Xrn1 N-terminal" evidence="7">
    <location>
        <begin position="1"/>
        <end position="254"/>
    </location>
</feature>
<evidence type="ECO:0000313" key="8">
    <source>
        <dbReference type="EMBL" id="KAF0704470.1"/>
    </source>
</evidence>
<dbReference type="Proteomes" id="UP000469452">
    <property type="component" value="Unassembled WGS sequence"/>
</dbReference>
<comment type="caution">
    <text evidence="8">The sequence shown here is derived from an EMBL/GenBank/DDBJ whole genome shotgun (WGS) entry which is preliminary data.</text>
</comment>
<evidence type="ECO:0000313" key="9">
    <source>
        <dbReference type="Proteomes" id="UP000469452"/>
    </source>
</evidence>
<evidence type="ECO:0000256" key="6">
    <source>
        <dbReference type="SAM" id="MobiDB-lite"/>
    </source>
</evidence>
<name>A0A6A4ZAS1_APHAT</name>
<evidence type="ECO:0000256" key="3">
    <source>
        <dbReference type="ARBA" id="ARBA00022722"/>
    </source>
</evidence>
<protein>
    <recommendedName>
        <fullName evidence="7">Xrn1 N-terminal domain-containing protein</fullName>
    </recommendedName>
</protein>
<dbReference type="VEuPathDB" id="FungiDB:H257_08567"/>
<keyword evidence="4" id="KW-0378">Hydrolase</keyword>
<dbReference type="GO" id="GO:0003723">
    <property type="term" value="F:RNA binding"/>
    <property type="evidence" value="ECO:0007669"/>
    <property type="project" value="TreeGrafter"/>
</dbReference>
<dbReference type="Pfam" id="PF03159">
    <property type="entry name" value="XRN_N"/>
    <property type="match status" value="1"/>
</dbReference>
<dbReference type="PANTHER" id="PTHR12341">
    <property type="entry name" value="5'-&gt;3' EXORIBONUCLEASE"/>
    <property type="match status" value="1"/>
</dbReference>
<evidence type="ECO:0000256" key="2">
    <source>
        <dbReference type="ARBA" id="ARBA00022664"/>
    </source>
</evidence>
<dbReference type="GO" id="GO:0004534">
    <property type="term" value="F:5'-3' RNA exonuclease activity"/>
    <property type="evidence" value="ECO:0007669"/>
    <property type="project" value="TreeGrafter"/>
</dbReference>
<feature type="non-terminal residue" evidence="8">
    <location>
        <position position="269"/>
    </location>
</feature>
<keyword evidence="3" id="KW-0540">Nuclease</keyword>
<accession>A0A6A4ZAS1</accession>
<reference evidence="8 9" key="1">
    <citation type="submission" date="2019-06" db="EMBL/GenBank/DDBJ databases">
        <title>Genomics analysis of Aphanomyces spp. identifies a new class of oomycete effector associated with host adaptation.</title>
        <authorList>
            <person name="Gaulin E."/>
        </authorList>
    </citation>
    <scope>NUCLEOTIDE SEQUENCE [LARGE SCALE GENOMIC DNA]</scope>
    <source>
        <strain evidence="8 9">E</strain>
    </source>
</reference>
<dbReference type="InterPro" id="IPR027073">
    <property type="entry name" value="5_3_exoribonuclease"/>
</dbReference>
<dbReference type="CDD" id="cd18673">
    <property type="entry name" value="PIN_XRN1-2-like"/>
    <property type="match status" value="1"/>
</dbReference>
<keyword evidence="5" id="KW-0269">Exonuclease</keyword>
<dbReference type="GO" id="GO:0000956">
    <property type="term" value="P:nuclear-transcribed mRNA catabolic process"/>
    <property type="evidence" value="ECO:0007669"/>
    <property type="project" value="TreeGrafter"/>
</dbReference>
<gene>
    <name evidence="8" type="ORF">AaE_014916</name>
</gene>
<dbReference type="GO" id="GO:0006397">
    <property type="term" value="P:mRNA processing"/>
    <property type="evidence" value="ECO:0007669"/>
    <property type="project" value="UniProtKB-KW"/>
</dbReference>
<evidence type="ECO:0000259" key="7">
    <source>
        <dbReference type="Pfam" id="PF03159"/>
    </source>
</evidence>
<keyword evidence="2" id="KW-0507">mRNA processing</keyword>
<dbReference type="GO" id="GO:0005634">
    <property type="term" value="C:nucleus"/>
    <property type="evidence" value="ECO:0007669"/>
    <property type="project" value="TreeGrafter"/>
</dbReference>
<feature type="compositionally biased region" description="Basic and acidic residues" evidence="6">
    <location>
        <begin position="123"/>
        <end position="132"/>
    </location>
</feature>
<sequence length="269" mass="31424">MGVPAFYRWLSEKYPRTIVDAVEESVMTIEGRKRFNLIDMEAANPNGQEFDNLFIDMNGIIHPCAHPENGEQPRTEEEMFLRLMEYVDRLVACVRPRRLLYMAIDGVAPRAKMNQQRSRRFRSAQEAKQHAEVDKEVREYMELMGQKPPQKQTPWDSNVITPGTKFMAKLSKYMRFYVRDRMNNCPVWKQFKVVFSDASVPGEGEHKLMSYIRTQRSQPGYDPNQHHVLHGLDADLIMLGLATHEAQFSVLREEVLFGKAKWEKDQKNN</sequence>
<dbReference type="EMBL" id="VJMI01020415">
    <property type="protein sequence ID" value="KAF0704470.1"/>
    <property type="molecule type" value="Genomic_DNA"/>
</dbReference>
<proteinExistence type="inferred from homology"/>